<dbReference type="AlphaFoldDB" id="A0A8K0JW58"/>
<evidence type="ECO:0000256" key="1">
    <source>
        <dbReference type="SAM" id="SignalP"/>
    </source>
</evidence>
<dbReference type="Proteomes" id="UP000792457">
    <property type="component" value="Unassembled WGS sequence"/>
</dbReference>
<gene>
    <name evidence="2" type="ORF">J437_LFUL001506</name>
</gene>
<organism evidence="2 3">
    <name type="scientific">Ladona fulva</name>
    <name type="common">Scarce chaser dragonfly</name>
    <name type="synonym">Libellula fulva</name>
    <dbReference type="NCBI Taxonomy" id="123851"/>
    <lineage>
        <taxon>Eukaryota</taxon>
        <taxon>Metazoa</taxon>
        <taxon>Ecdysozoa</taxon>
        <taxon>Arthropoda</taxon>
        <taxon>Hexapoda</taxon>
        <taxon>Insecta</taxon>
        <taxon>Pterygota</taxon>
        <taxon>Palaeoptera</taxon>
        <taxon>Odonata</taxon>
        <taxon>Epiprocta</taxon>
        <taxon>Anisoptera</taxon>
        <taxon>Libelluloidea</taxon>
        <taxon>Libellulidae</taxon>
        <taxon>Ladona</taxon>
    </lineage>
</organism>
<comment type="caution">
    <text evidence="2">The sequence shown here is derived from an EMBL/GenBank/DDBJ whole genome shotgun (WGS) entry which is preliminary data.</text>
</comment>
<keyword evidence="1" id="KW-0732">Signal</keyword>
<reference evidence="2" key="1">
    <citation type="submission" date="2013-04" db="EMBL/GenBank/DDBJ databases">
        <authorList>
            <person name="Qu J."/>
            <person name="Murali S.C."/>
            <person name="Bandaranaike D."/>
            <person name="Bellair M."/>
            <person name="Blankenburg K."/>
            <person name="Chao H."/>
            <person name="Dinh H."/>
            <person name="Doddapaneni H."/>
            <person name="Downs B."/>
            <person name="Dugan-Rocha S."/>
            <person name="Elkadiri S."/>
            <person name="Gnanaolivu R.D."/>
            <person name="Hernandez B."/>
            <person name="Javaid M."/>
            <person name="Jayaseelan J.C."/>
            <person name="Lee S."/>
            <person name="Li M."/>
            <person name="Ming W."/>
            <person name="Munidasa M."/>
            <person name="Muniz J."/>
            <person name="Nguyen L."/>
            <person name="Ongeri F."/>
            <person name="Osuji N."/>
            <person name="Pu L.-L."/>
            <person name="Puazo M."/>
            <person name="Qu C."/>
            <person name="Quiroz J."/>
            <person name="Raj R."/>
            <person name="Weissenberger G."/>
            <person name="Xin Y."/>
            <person name="Zou X."/>
            <person name="Han Y."/>
            <person name="Richards S."/>
            <person name="Worley K."/>
            <person name="Muzny D."/>
            <person name="Gibbs R."/>
        </authorList>
    </citation>
    <scope>NUCLEOTIDE SEQUENCE</scope>
    <source>
        <strain evidence="2">Sampled in the wild</strain>
    </source>
</reference>
<feature type="chain" id="PRO_5035433282" evidence="1">
    <location>
        <begin position="23"/>
        <end position="70"/>
    </location>
</feature>
<evidence type="ECO:0000313" key="2">
    <source>
        <dbReference type="EMBL" id="KAG8223786.1"/>
    </source>
</evidence>
<keyword evidence="3" id="KW-1185">Reference proteome</keyword>
<accession>A0A8K0JW58</accession>
<reference evidence="2" key="2">
    <citation type="submission" date="2017-10" db="EMBL/GenBank/DDBJ databases">
        <title>Ladona fulva Genome sequencing and assembly.</title>
        <authorList>
            <person name="Murali S."/>
            <person name="Richards S."/>
            <person name="Bandaranaike D."/>
            <person name="Bellair M."/>
            <person name="Blankenburg K."/>
            <person name="Chao H."/>
            <person name="Dinh H."/>
            <person name="Doddapaneni H."/>
            <person name="Dugan-Rocha S."/>
            <person name="Elkadiri S."/>
            <person name="Gnanaolivu R."/>
            <person name="Hernandez B."/>
            <person name="Skinner E."/>
            <person name="Javaid M."/>
            <person name="Lee S."/>
            <person name="Li M."/>
            <person name="Ming W."/>
            <person name="Munidasa M."/>
            <person name="Muniz J."/>
            <person name="Nguyen L."/>
            <person name="Hughes D."/>
            <person name="Osuji N."/>
            <person name="Pu L.-L."/>
            <person name="Puazo M."/>
            <person name="Qu C."/>
            <person name="Quiroz J."/>
            <person name="Raj R."/>
            <person name="Weissenberger G."/>
            <person name="Xin Y."/>
            <person name="Zou X."/>
            <person name="Han Y."/>
            <person name="Worley K."/>
            <person name="Muzny D."/>
            <person name="Gibbs R."/>
        </authorList>
    </citation>
    <scope>NUCLEOTIDE SEQUENCE</scope>
    <source>
        <strain evidence="2">Sampled in the wild</strain>
    </source>
</reference>
<proteinExistence type="predicted"/>
<sequence>MSPRVVLVSLIALTLLSATAKAEEPRMNTNLGLGAAGLSTGGIIEAPERSDGNGCPTGYRLERGRCRRIV</sequence>
<name>A0A8K0JW58_LADFU</name>
<evidence type="ECO:0000313" key="3">
    <source>
        <dbReference type="Proteomes" id="UP000792457"/>
    </source>
</evidence>
<dbReference type="EMBL" id="KZ308173">
    <property type="protein sequence ID" value="KAG8223786.1"/>
    <property type="molecule type" value="Genomic_DNA"/>
</dbReference>
<protein>
    <submittedName>
        <fullName evidence="2">Uncharacterized protein</fullName>
    </submittedName>
</protein>
<feature type="signal peptide" evidence="1">
    <location>
        <begin position="1"/>
        <end position="22"/>
    </location>
</feature>